<dbReference type="PIRSF" id="PIRSF500217">
    <property type="entry name" value="AlgI"/>
    <property type="match status" value="1"/>
</dbReference>
<keyword evidence="10" id="KW-1185">Reference proteome</keyword>
<dbReference type="InterPro" id="IPR004299">
    <property type="entry name" value="MBOAT_fam"/>
</dbReference>
<evidence type="ECO:0000256" key="3">
    <source>
        <dbReference type="ARBA" id="ARBA00022475"/>
    </source>
</evidence>
<dbReference type="InterPro" id="IPR028362">
    <property type="entry name" value="AlgI"/>
</dbReference>
<keyword evidence="7" id="KW-0808">Transferase</keyword>
<feature type="transmembrane region" description="Helical" evidence="8">
    <location>
        <begin position="352"/>
        <end position="369"/>
    </location>
</feature>
<feature type="transmembrane region" description="Helical" evidence="8">
    <location>
        <begin position="432"/>
        <end position="451"/>
    </location>
</feature>
<dbReference type="InterPro" id="IPR051085">
    <property type="entry name" value="MB_O-acyltransferase"/>
</dbReference>
<name>A0ABT2TQR9_9FIRM</name>
<proteinExistence type="inferred from homology"/>
<feature type="transmembrane region" description="Helical" evidence="8">
    <location>
        <begin position="30"/>
        <end position="59"/>
    </location>
</feature>
<feature type="transmembrane region" description="Helical" evidence="8">
    <location>
        <begin position="147"/>
        <end position="169"/>
    </location>
</feature>
<dbReference type="PIRSF" id="PIRSF016636">
    <property type="entry name" value="AlgI_DltB"/>
    <property type="match status" value="1"/>
</dbReference>
<feature type="transmembrane region" description="Helical" evidence="8">
    <location>
        <begin position="106"/>
        <end position="127"/>
    </location>
</feature>
<dbReference type="EMBL" id="JAOQJL010000005">
    <property type="protein sequence ID" value="MCU6764574.1"/>
    <property type="molecule type" value="Genomic_DNA"/>
</dbReference>
<evidence type="ECO:0000256" key="1">
    <source>
        <dbReference type="ARBA" id="ARBA00004651"/>
    </source>
</evidence>
<evidence type="ECO:0000256" key="4">
    <source>
        <dbReference type="ARBA" id="ARBA00022692"/>
    </source>
</evidence>
<organism evidence="9 10">
    <name type="scientific">Blautia ammoniilytica</name>
    <dbReference type="NCBI Taxonomy" id="2981782"/>
    <lineage>
        <taxon>Bacteria</taxon>
        <taxon>Bacillati</taxon>
        <taxon>Bacillota</taxon>
        <taxon>Clostridia</taxon>
        <taxon>Lachnospirales</taxon>
        <taxon>Lachnospiraceae</taxon>
        <taxon>Blautia</taxon>
    </lineage>
</organism>
<evidence type="ECO:0000256" key="5">
    <source>
        <dbReference type="ARBA" id="ARBA00022989"/>
    </source>
</evidence>
<sequence>MVFSSIFFIFCFLPPFLLLYYLVPEKFRNILLFIGSLIFYAWGDPIYVVLMLFSSFFNYYMALEIDHLDKDPKGRKKNLIFAVTINLLILGFFKYWGFLLDTFSTITGISIAHPQLALPIGISFYTFKNLSYILDVSKKKVSPQRKFLTYAVYSTMFPHMSAGPIVRYADIEGQLTRRSISLTRLGLGAEYFTKGLAKKVLLADNLSAIYTSILSSGSNSVLTAWIGILAYTLQLYFDFSGYSDMAIGLGKMMGFDFLKNFDYPYISTSVSEFWRRWHISLGSWFRDYIYIPLGGNRVSVPKHIRNIFVVWALTGLWHGASWNFIFWGLYYGLLLLLEKFVLKDFLPKLPKWAANLYTMIAVMIGWVFFSQTDFSSMGHYLSVMFGFGASAFLDRTAVYYLKTGLILFVISILACRPGLYQSFKRLIQRNEKAAAAVNLLLFLLCIAYMVYNSYTPFLYQKF</sequence>
<feature type="transmembrane region" description="Helical" evidence="8">
    <location>
        <begin position="399"/>
        <end position="420"/>
    </location>
</feature>
<accession>A0ABT2TQR9</accession>
<dbReference type="InterPro" id="IPR024194">
    <property type="entry name" value="Ac/AlaTfrase_AlgI/DltB"/>
</dbReference>
<evidence type="ECO:0000313" key="10">
    <source>
        <dbReference type="Proteomes" id="UP001652409"/>
    </source>
</evidence>
<evidence type="ECO:0000313" key="9">
    <source>
        <dbReference type="EMBL" id="MCU6764574.1"/>
    </source>
</evidence>
<protein>
    <submittedName>
        <fullName evidence="9">MBOAT family protein</fullName>
    </submittedName>
</protein>
<evidence type="ECO:0000256" key="7">
    <source>
        <dbReference type="PIRNR" id="PIRNR016636"/>
    </source>
</evidence>
<comment type="subcellular location">
    <subcellularLocation>
        <location evidence="1">Cell membrane</location>
        <topology evidence="1">Multi-pass membrane protein</topology>
    </subcellularLocation>
</comment>
<evidence type="ECO:0000256" key="8">
    <source>
        <dbReference type="SAM" id="Phobius"/>
    </source>
</evidence>
<reference evidence="9 10" key="1">
    <citation type="journal article" date="2021" name="ISME Commun">
        <title>Automated analysis of genomic sequences facilitates high-throughput and comprehensive description of bacteria.</title>
        <authorList>
            <person name="Hitch T.C.A."/>
        </authorList>
    </citation>
    <scope>NUCLEOTIDE SEQUENCE [LARGE SCALE GENOMIC DNA]</scope>
    <source>
        <strain evidence="9 10">Sanger_23</strain>
    </source>
</reference>
<gene>
    <name evidence="9" type="ORF">OCV61_04010</name>
</gene>
<keyword evidence="3 7" id="KW-1003">Cell membrane</keyword>
<dbReference type="Pfam" id="PF03062">
    <property type="entry name" value="MBOAT"/>
    <property type="match status" value="1"/>
</dbReference>
<keyword evidence="7" id="KW-0012">Acyltransferase</keyword>
<feature type="transmembrane region" description="Helical" evidence="8">
    <location>
        <begin position="307"/>
        <end position="332"/>
    </location>
</feature>
<comment type="caution">
    <text evidence="9">The sequence shown here is derived from an EMBL/GenBank/DDBJ whole genome shotgun (WGS) entry which is preliminary data.</text>
</comment>
<dbReference type="RefSeq" id="WP_158420761.1">
    <property type="nucleotide sequence ID" value="NZ_JAOQJL010000005.1"/>
</dbReference>
<dbReference type="Proteomes" id="UP001652409">
    <property type="component" value="Unassembled WGS sequence"/>
</dbReference>
<dbReference type="PANTHER" id="PTHR13285">
    <property type="entry name" value="ACYLTRANSFERASE"/>
    <property type="match status" value="1"/>
</dbReference>
<dbReference type="PANTHER" id="PTHR13285:SF18">
    <property type="entry name" value="PROTEIN-CYSTEINE N-PALMITOYLTRANSFERASE RASP"/>
    <property type="match status" value="1"/>
</dbReference>
<comment type="similarity">
    <text evidence="2 7">Belongs to the membrane-bound acyltransferase family.</text>
</comment>
<feature type="transmembrane region" description="Helical" evidence="8">
    <location>
        <begin position="376"/>
        <end position="393"/>
    </location>
</feature>
<feature type="transmembrane region" description="Helical" evidence="8">
    <location>
        <begin position="79"/>
        <end position="99"/>
    </location>
</feature>
<evidence type="ECO:0000256" key="2">
    <source>
        <dbReference type="ARBA" id="ARBA00010323"/>
    </source>
</evidence>
<keyword evidence="6 7" id="KW-0472">Membrane</keyword>
<evidence type="ECO:0000256" key="6">
    <source>
        <dbReference type="ARBA" id="ARBA00023136"/>
    </source>
</evidence>
<keyword evidence="5 8" id="KW-1133">Transmembrane helix</keyword>
<keyword evidence="4 8" id="KW-0812">Transmembrane</keyword>
<feature type="transmembrane region" description="Helical" evidence="8">
    <location>
        <begin position="6"/>
        <end position="23"/>
    </location>
</feature>